<reference evidence="2 3" key="1">
    <citation type="submission" date="2019-06" db="EMBL/GenBank/DDBJ databases">
        <title>A chromosome-scale genome assembly of the European perch, Perca fluviatilis.</title>
        <authorList>
            <person name="Roques C."/>
            <person name="Zahm M."/>
            <person name="Cabau C."/>
            <person name="Klopp C."/>
            <person name="Bouchez O."/>
            <person name="Donnadieu C."/>
            <person name="Kuhl H."/>
            <person name="Gislard M."/>
            <person name="Guendouz S."/>
            <person name="Journot L."/>
            <person name="Haffray P."/>
            <person name="Bestin A."/>
            <person name="Morvezen R."/>
            <person name="Feron R."/>
            <person name="Wen M."/>
            <person name="Jouanno E."/>
            <person name="Herpin A."/>
            <person name="Schartl M."/>
            <person name="Postlethwait J."/>
            <person name="Schaerlinger B."/>
            <person name="Chardard D."/>
            <person name="Lecocq T."/>
            <person name="Poncet C."/>
            <person name="Jaffrelo L."/>
            <person name="Lampietro C."/>
            <person name="Guiguen Y."/>
        </authorList>
    </citation>
    <scope>NUCLEOTIDE SEQUENCE [LARGE SCALE GENOMIC DNA]</scope>
    <source>
        <tissue evidence="2">Blood</tissue>
    </source>
</reference>
<proteinExistence type="predicted"/>
<organism evidence="2 3">
    <name type="scientific">Perca fluviatilis</name>
    <name type="common">European perch</name>
    <dbReference type="NCBI Taxonomy" id="8168"/>
    <lineage>
        <taxon>Eukaryota</taxon>
        <taxon>Metazoa</taxon>
        <taxon>Chordata</taxon>
        <taxon>Craniata</taxon>
        <taxon>Vertebrata</taxon>
        <taxon>Euteleostomi</taxon>
        <taxon>Actinopterygii</taxon>
        <taxon>Neopterygii</taxon>
        <taxon>Teleostei</taxon>
        <taxon>Neoteleostei</taxon>
        <taxon>Acanthomorphata</taxon>
        <taxon>Eupercaria</taxon>
        <taxon>Perciformes</taxon>
        <taxon>Percoidei</taxon>
        <taxon>Percidae</taxon>
        <taxon>Percinae</taxon>
        <taxon>Perca</taxon>
    </lineage>
</organism>
<accession>A0A6A5EHZ5</accession>
<gene>
    <name evidence="2" type="ORF">PFLUV_G00222330</name>
</gene>
<dbReference type="OrthoDB" id="8595960at2759"/>
<evidence type="ECO:0000313" key="3">
    <source>
        <dbReference type="Proteomes" id="UP000465112"/>
    </source>
</evidence>
<dbReference type="Proteomes" id="UP000465112">
    <property type="component" value="Chromosome 19"/>
</dbReference>
<evidence type="ECO:0000256" key="1">
    <source>
        <dbReference type="SAM" id="MobiDB-lite"/>
    </source>
</evidence>
<sequence length="325" mass="37458">MWPREFPIPTFSYDTELQLEKGNVVYRSNMTRLTPSSKTKSDILEKVAEEIFKYKAYPTDSDFSDVAEALIKKHPCLSEPGSYNGCYGWKQRLKTKMGNYRTQLKGIGCSELLANSLKSKAPEDALPAKKVKRPKRGEANHIPDIPTGETPDKLEKERLLLLSEVMKRNNRALIKDKMAKTFSLRRHEIVEKELGVEELKVRWPALFSMDEINAEFMRITTVPLQPRFLASLDKHHSKLIDIIRNKGGTVREKTRNILRVLDQSLEVNLKRECLLKSLIVYLGEDVDKLIKEYLVVQKDQGETELERCTMAVFVIREEEDPLQPP</sequence>
<comment type="caution">
    <text evidence="2">The sequence shown here is derived from an EMBL/GenBank/DDBJ whole genome shotgun (WGS) entry which is preliminary data.</text>
</comment>
<dbReference type="PANTHER" id="PTHR31025">
    <property type="entry name" value="SI:CH211-196P9.1-RELATED"/>
    <property type="match status" value="1"/>
</dbReference>
<feature type="region of interest" description="Disordered" evidence="1">
    <location>
        <begin position="124"/>
        <end position="149"/>
    </location>
</feature>
<name>A0A6A5EHZ5_PERFL</name>
<evidence type="ECO:0000313" key="2">
    <source>
        <dbReference type="EMBL" id="KAF1375644.1"/>
    </source>
</evidence>
<dbReference type="PANTHER" id="PTHR31025:SF27">
    <property type="entry name" value="SI:CH211-193K19.2-RELATED"/>
    <property type="match status" value="1"/>
</dbReference>
<dbReference type="AlphaFoldDB" id="A0A6A5EHZ5"/>
<keyword evidence="3" id="KW-1185">Reference proteome</keyword>
<protein>
    <submittedName>
        <fullName evidence="2">Uncharacterized protein</fullName>
    </submittedName>
</protein>
<dbReference type="EMBL" id="VHII01000019">
    <property type="protein sequence ID" value="KAF1375644.1"/>
    <property type="molecule type" value="Genomic_DNA"/>
</dbReference>